<dbReference type="OrthoDB" id="9795150at2"/>
<dbReference type="GO" id="GO:0015535">
    <property type="term" value="F:fucose:proton symporter activity"/>
    <property type="evidence" value="ECO:0007669"/>
    <property type="project" value="InterPro"/>
</dbReference>
<dbReference type="AlphaFoldDB" id="A0A371J0P3"/>
<keyword evidence="3" id="KW-0472">Membrane</keyword>
<feature type="transmembrane region" description="Helical" evidence="3">
    <location>
        <begin position="26"/>
        <end position="43"/>
    </location>
</feature>
<dbReference type="SUPFAM" id="SSF103473">
    <property type="entry name" value="MFS general substrate transporter"/>
    <property type="match status" value="1"/>
</dbReference>
<keyword evidence="2" id="KW-1003">Cell membrane</keyword>
<dbReference type="Proteomes" id="UP000215694">
    <property type="component" value="Unassembled WGS sequence"/>
</dbReference>
<evidence type="ECO:0000256" key="2">
    <source>
        <dbReference type="ARBA" id="ARBA00022475"/>
    </source>
</evidence>
<dbReference type="InterPro" id="IPR005275">
    <property type="entry name" value="Lfuc_symporter_FucP"/>
</dbReference>
<dbReference type="GO" id="GO:0005886">
    <property type="term" value="C:plasma membrane"/>
    <property type="evidence" value="ECO:0007669"/>
    <property type="project" value="UniProtKB-SubCell"/>
</dbReference>
<proteinExistence type="predicted"/>
<keyword evidence="3" id="KW-1133">Transmembrane helix</keyword>
<evidence type="ECO:0000313" key="4">
    <source>
        <dbReference type="EMBL" id="RDY26371.1"/>
    </source>
</evidence>
<dbReference type="InterPro" id="IPR011701">
    <property type="entry name" value="MFS"/>
</dbReference>
<evidence type="ECO:0000256" key="3">
    <source>
        <dbReference type="SAM" id="Phobius"/>
    </source>
</evidence>
<feature type="transmembrane region" description="Helical" evidence="3">
    <location>
        <begin position="207"/>
        <end position="228"/>
    </location>
</feature>
<comment type="caution">
    <text evidence="4">The sequence shown here is derived from an EMBL/GenBank/DDBJ whole genome shotgun (WGS) entry which is preliminary data.</text>
</comment>
<dbReference type="EMBL" id="NOJY02000028">
    <property type="protein sequence ID" value="RDY26371.1"/>
    <property type="molecule type" value="Genomic_DNA"/>
</dbReference>
<dbReference type="PANTHER" id="PTHR43702">
    <property type="entry name" value="L-FUCOSE-PROTON SYMPORTER"/>
    <property type="match status" value="1"/>
</dbReference>
<reference evidence="4 5" key="1">
    <citation type="journal article" date="2017" name="Genome Announc.">
        <title>Draft Genome Sequence of Romboutsia weinsteinii sp. nov. Strain CCRI-19649(T) Isolated from Surface Water.</title>
        <authorList>
            <person name="Maheux A.F."/>
            <person name="Boudreau D.K."/>
            <person name="Berube E."/>
            <person name="Boissinot M."/>
            <person name="Cantin P."/>
            <person name="Raymond F."/>
            <person name="Corbeil J."/>
            <person name="Omar R.F."/>
            <person name="Bergeron M.G."/>
        </authorList>
    </citation>
    <scope>NUCLEOTIDE SEQUENCE [LARGE SCALE GENOMIC DNA]</scope>
    <source>
        <strain evidence="4 5">CCRI-19649</strain>
    </source>
</reference>
<dbReference type="InterPro" id="IPR050375">
    <property type="entry name" value="MFS_TsgA-like"/>
</dbReference>
<protein>
    <submittedName>
        <fullName evidence="4">L-fucose:H+ symporter permease</fullName>
    </submittedName>
</protein>
<name>A0A371J0P3_9FIRM</name>
<feature type="transmembrane region" description="Helical" evidence="3">
    <location>
        <begin position="347"/>
        <end position="368"/>
    </location>
</feature>
<evidence type="ECO:0000256" key="1">
    <source>
        <dbReference type="ARBA" id="ARBA00004429"/>
    </source>
</evidence>
<feature type="transmembrane region" description="Helical" evidence="3">
    <location>
        <begin position="257"/>
        <end position="282"/>
    </location>
</feature>
<dbReference type="PANTHER" id="PTHR43702:SF11">
    <property type="entry name" value="L-FUCOSE-PROTON SYMPORTER"/>
    <property type="match status" value="1"/>
</dbReference>
<dbReference type="CDD" id="cd17394">
    <property type="entry name" value="MFS_FucP_like"/>
    <property type="match status" value="1"/>
</dbReference>
<gene>
    <name evidence="4" type="primary">fucP</name>
    <name evidence="4" type="ORF">CHL78_013630</name>
</gene>
<feature type="transmembrane region" description="Helical" evidence="3">
    <location>
        <begin position="380"/>
        <end position="398"/>
    </location>
</feature>
<dbReference type="RefSeq" id="WP_094368807.1">
    <property type="nucleotide sequence ID" value="NZ_NOJY02000028.1"/>
</dbReference>
<accession>A0A371J0P3</accession>
<dbReference type="Pfam" id="PF07690">
    <property type="entry name" value="MFS_1"/>
    <property type="match status" value="1"/>
</dbReference>
<organism evidence="4 5">
    <name type="scientific">Romboutsia weinsteinii</name>
    <dbReference type="NCBI Taxonomy" id="2020949"/>
    <lineage>
        <taxon>Bacteria</taxon>
        <taxon>Bacillati</taxon>
        <taxon>Bacillota</taxon>
        <taxon>Clostridia</taxon>
        <taxon>Peptostreptococcales</taxon>
        <taxon>Peptostreptococcaceae</taxon>
        <taxon>Romboutsia</taxon>
    </lineage>
</organism>
<dbReference type="Gene3D" id="1.20.1250.20">
    <property type="entry name" value="MFS general substrate transporter like domains"/>
    <property type="match status" value="2"/>
</dbReference>
<dbReference type="InterPro" id="IPR036259">
    <property type="entry name" value="MFS_trans_sf"/>
</dbReference>
<feature type="transmembrane region" description="Helical" evidence="3">
    <location>
        <begin position="157"/>
        <end position="179"/>
    </location>
</feature>
<keyword evidence="5" id="KW-1185">Reference proteome</keyword>
<feature type="transmembrane region" description="Helical" evidence="3">
    <location>
        <begin position="70"/>
        <end position="87"/>
    </location>
</feature>
<feature type="transmembrane region" description="Helical" evidence="3">
    <location>
        <begin position="294"/>
        <end position="314"/>
    </location>
</feature>
<keyword evidence="3" id="KW-0812">Transmembrane</keyword>
<feature type="transmembrane region" description="Helical" evidence="3">
    <location>
        <begin position="321"/>
        <end position="341"/>
    </location>
</feature>
<dbReference type="NCBIfam" id="TIGR00885">
    <property type="entry name" value="fucP"/>
    <property type="match status" value="1"/>
</dbReference>
<sequence length="447" mass="48299">MQGKIDGAIGSKSKSSAKAPIVPKQYMIHFVMLISCFVLWGLLNNMTDNLVPAFGRIFMLEAADASLTQVAFYGSYAVLALPAAILIKKYSYRHGVLVGLGLYIVGAMGYIPAAMLQNFNLFLVSVFVLAGGLSILETTCNPYVISLGDEETSVRRLNLAQAFNPIGSLSGIILAKYLILSNLNPATYEERIAMSPEALSSIRSNELLWVCVPYVGLVIIAIIIWSFFKKSKGSEKDNSGDLNIVQSISKLVKIPRYAFGVIAQFFYVGVQIAVWTWTIQYVMTTLGLNEAAAAQYYLIAIVSFIVCRWICTALMKYIDPAIMMAVFAVGGIACSLGTIFLPTAQSIWCLVGISACMSLMFPTIYGIALKDLGEEVKVGAAGLIMAILGGAVITPLMGKFIDNGTLSSIVPSFQGAEAAIRSSFVIPVICFAVVLLYSLCFRSKKEA</sequence>
<feature type="transmembrane region" description="Helical" evidence="3">
    <location>
        <begin position="418"/>
        <end position="441"/>
    </location>
</feature>
<evidence type="ECO:0000313" key="5">
    <source>
        <dbReference type="Proteomes" id="UP000215694"/>
    </source>
</evidence>
<feature type="transmembrane region" description="Helical" evidence="3">
    <location>
        <begin position="94"/>
        <end position="113"/>
    </location>
</feature>
<comment type="subcellular location">
    <subcellularLocation>
        <location evidence="1">Cell inner membrane</location>
        <topology evidence="1">Multi-pass membrane protein</topology>
    </subcellularLocation>
</comment>